<evidence type="ECO:0000313" key="3">
    <source>
        <dbReference type="Proteomes" id="UP000006000"/>
    </source>
</evidence>
<comment type="caution">
    <text evidence="2">The sequence shown here is derived from an EMBL/GenBank/DDBJ whole genome shotgun (WGS) entry which is preliminary data.</text>
</comment>
<protein>
    <submittedName>
        <fullName evidence="2">Uncharacterized protein</fullName>
    </submittedName>
</protein>
<organism evidence="2 3">
    <name type="scientific">Eubacterium ventriosum ATCC 27560</name>
    <dbReference type="NCBI Taxonomy" id="411463"/>
    <lineage>
        <taxon>Bacteria</taxon>
        <taxon>Bacillati</taxon>
        <taxon>Bacillota</taxon>
        <taxon>Clostridia</taxon>
        <taxon>Eubacteriales</taxon>
        <taxon>Eubacteriaceae</taxon>
        <taxon>Eubacterium</taxon>
    </lineage>
</organism>
<proteinExistence type="predicted"/>
<dbReference type="AlphaFoldDB" id="A5ZA75"/>
<reference evidence="2 3" key="1">
    <citation type="submission" date="2007-03" db="EMBL/GenBank/DDBJ databases">
        <authorList>
            <person name="Fulton L."/>
            <person name="Clifton S."/>
            <person name="Fulton B."/>
            <person name="Xu J."/>
            <person name="Minx P."/>
            <person name="Pepin K.H."/>
            <person name="Johnson M."/>
            <person name="Thiruvilangam P."/>
            <person name="Bhonagiri V."/>
            <person name="Nash W.E."/>
            <person name="Mardis E.R."/>
            <person name="Wilson R.K."/>
        </authorList>
    </citation>
    <scope>NUCLEOTIDE SEQUENCE [LARGE SCALE GENOMIC DNA]</scope>
    <source>
        <strain evidence="2 3">ATCC 27560</strain>
    </source>
</reference>
<feature type="coiled-coil region" evidence="1">
    <location>
        <begin position="63"/>
        <end position="91"/>
    </location>
</feature>
<accession>A5ZA75</accession>
<evidence type="ECO:0000313" key="2">
    <source>
        <dbReference type="EMBL" id="EDM49976.1"/>
    </source>
</evidence>
<dbReference type="Proteomes" id="UP000006000">
    <property type="component" value="Unassembled WGS sequence"/>
</dbReference>
<sequence>MKKVRRKMMKMDKYMSCVDFLLYSTFRISIREGAMSEDEIIDKLIESAYQDATRQGAFYALIKKEYENNLKEKANDARDEAKKELKNKIIKFNTYDEFNNWYNDLCEEIIGKFKKFNEEFRDSKKKFEECNKEFKEISENNEPLFSYGNAQKWVNMTIKNIYVVGALCEIMNIQHRFCEISKKFISKDIEKQLHIPIDNYILESIWNEENKKMWEEIEEEQKETQSDKSSLVKEIYCKNNKNKMKKYSADVVKPWSKWTKDDYTLFKKKFDENIKIPENQSPLEWENEHWINIALQKRK</sequence>
<gene>
    <name evidence="2" type="ORF">EUBVEN_02622</name>
</gene>
<dbReference type="HOGENOM" id="CLU_929825_0_0_9"/>
<name>A5ZA75_9FIRM</name>
<reference evidence="2 3" key="2">
    <citation type="submission" date="2007-04" db="EMBL/GenBank/DDBJ databases">
        <title>Draft genome sequence of Eubacterium ventriosum (ATCC 27560).</title>
        <authorList>
            <person name="Sudarsanam P."/>
            <person name="Ley R."/>
            <person name="Guruge J."/>
            <person name="Turnbaugh P.J."/>
            <person name="Mahowald M."/>
            <person name="Liep D."/>
            <person name="Gordon J."/>
        </authorList>
    </citation>
    <scope>NUCLEOTIDE SEQUENCE [LARGE SCALE GENOMIC DNA]</scope>
    <source>
        <strain evidence="2 3">ATCC 27560</strain>
    </source>
</reference>
<dbReference type="eggNOG" id="ENOG50347V1">
    <property type="taxonomic scope" value="Bacteria"/>
</dbReference>
<dbReference type="EMBL" id="AAVL02000038">
    <property type="protein sequence ID" value="EDM49976.1"/>
    <property type="molecule type" value="Genomic_DNA"/>
</dbReference>
<evidence type="ECO:0000256" key="1">
    <source>
        <dbReference type="SAM" id="Coils"/>
    </source>
</evidence>
<dbReference type="STRING" id="411463.EUBVEN_02622"/>
<keyword evidence="1" id="KW-0175">Coiled coil</keyword>